<comment type="similarity">
    <text evidence="1">Belongs to the type-I restriction system S methylase family.</text>
</comment>
<dbReference type="EMBL" id="JARXVE010000002">
    <property type="protein sequence ID" value="MDH6194440.1"/>
    <property type="molecule type" value="Genomic_DNA"/>
</dbReference>
<accession>A0ABT6KWU8</accession>
<organism evidence="5 6">
    <name type="scientific">Mycolicibacterium frederiksbergense</name>
    <dbReference type="NCBI Taxonomy" id="117567"/>
    <lineage>
        <taxon>Bacteria</taxon>
        <taxon>Bacillati</taxon>
        <taxon>Actinomycetota</taxon>
        <taxon>Actinomycetes</taxon>
        <taxon>Mycobacteriales</taxon>
        <taxon>Mycobacteriaceae</taxon>
        <taxon>Mycolicibacterium</taxon>
    </lineage>
</organism>
<dbReference type="EC" id="3.1.21.3" evidence="5"/>
<dbReference type="InterPro" id="IPR000055">
    <property type="entry name" value="Restrct_endonuc_typeI_TRD"/>
</dbReference>
<dbReference type="Gene3D" id="3.90.220.20">
    <property type="entry name" value="DNA methylase specificity domains"/>
    <property type="match status" value="2"/>
</dbReference>
<dbReference type="GO" id="GO:0009035">
    <property type="term" value="F:type I site-specific deoxyribonuclease activity"/>
    <property type="evidence" value="ECO:0007669"/>
    <property type="project" value="UniProtKB-EC"/>
</dbReference>
<keyword evidence="3" id="KW-0238">DNA-binding</keyword>
<name>A0ABT6KWU8_9MYCO</name>
<feature type="domain" description="Type I restriction modification DNA specificity" evidence="4">
    <location>
        <begin position="2"/>
        <end position="170"/>
    </location>
</feature>
<comment type="caution">
    <text evidence="5">The sequence shown here is derived from an EMBL/GenBank/DDBJ whole genome shotgun (WGS) entry which is preliminary data.</text>
</comment>
<keyword evidence="2" id="KW-0680">Restriction system</keyword>
<dbReference type="Proteomes" id="UP001160130">
    <property type="component" value="Unassembled WGS sequence"/>
</dbReference>
<evidence type="ECO:0000259" key="4">
    <source>
        <dbReference type="Pfam" id="PF01420"/>
    </source>
</evidence>
<keyword evidence="6" id="KW-1185">Reference proteome</keyword>
<dbReference type="CDD" id="cd17252">
    <property type="entry name" value="RMtype1_S_EcoKI-TRD1-CR1_like"/>
    <property type="match status" value="1"/>
</dbReference>
<keyword evidence="5" id="KW-0378">Hydrolase</keyword>
<gene>
    <name evidence="5" type="ORF">M2272_001069</name>
</gene>
<evidence type="ECO:0000313" key="5">
    <source>
        <dbReference type="EMBL" id="MDH6194440.1"/>
    </source>
</evidence>
<dbReference type="RefSeq" id="WP_280831134.1">
    <property type="nucleotide sequence ID" value="NZ_JARXVE010000002.1"/>
</dbReference>
<dbReference type="SUPFAM" id="SSF116734">
    <property type="entry name" value="DNA methylase specificity domain"/>
    <property type="match status" value="2"/>
</dbReference>
<dbReference type="Pfam" id="PF01420">
    <property type="entry name" value="Methylase_S"/>
    <property type="match status" value="1"/>
</dbReference>
<evidence type="ECO:0000256" key="1">
    <source>
        <dbReference type="ARBA" id="ARBA00010923"/>
    </source>
</evidence>
<dbReference type="PANTHER" id="PTHR30408:SF12">
    <property type="entry name" value="TYPE I RESTRICTION ENZYME MJAVIII SPECIFICITY SUBUNIT"/>
    <property type="match status" value="1"/>
</dbReference>
<proteinExistence type="inferred from homology"/>
<dbReference type="PANTHER" id="PTHR30408">
    <property type="entry name" value="TYPE-1 RESTRICTION ENZYME ECOKI SPECIFICITY PROTEIN"/>
    <property type="match status" value="1"/>
</dbReference>
<dbReference type="InterPro" id="IPR052021">
    <property type="entry name" value="Type-I_RS_S_subunit"/>
</dbReference>
<evidence type="ECO:0000313" key="6">
    <source>
        <dbReference type="Proteomes" id="UP001160130"/>
    </source>
</evidence>
<dbReference type="InterPro" id="IPR044946">
    <property type="entry name" value="Restrct_endonuc_typeI_TRD_sf"/>
</dbReference>
<reference evidence="5 6" key="1">
    <citation type="submission" date="2023-04" db="EMBL/GenBank/DDBJ databases">
        <title>Forest soil microbial communities from Buena Vista Peninsula, Colon Province, Panama.</title>
        <authorList>
            <person name="Bouskill N."/>
        </authorList>
    </citation>
    <scope>NUCLEOTIDE SEQUENCE [LARGE SCALE GENOMIC DNA]</scope>
    <source>
        <strain evidence="5 6">AC80</strain>
    </source>
</reference>
<evidence type="ECO:0000256" key="2">
    <source>
        <dbReference type="ARBA" id="ARBA00022747"/>
    </source>
</evidence>
<sequence>MKTVALGDVARFVRGVTFKPSDVLDGPTATSVGVMRTKNVQDELEVNDILQIPRDLVRQVDQYLHVGDILISSANSWNLVGRCSWVPELAAPAAIGGFVTGLRVTSADVDPRFLYRWFSSPHTQAEVRNCANQTTNIANLNLRRCELLRLPLPPLDEQRRIAAILDHADTLRAKRREVGCRVDDLTKAIYLGMFGSTSTRFATVNEIALPVKGAIRTGPFGSQLLHSEFVDEGVAVLGLDNVVGNAFTWGERRYISPAKYEALRRYTVEPGDVLISIMGTCGRCVVVPADIGTAINTKHICAITLDPDIALPEFVRATFLWHPRSRHHLTQRTKGSIMDGLNMGIVKEMPVPLPRLELQQEFVARANSVTLLGESAVTSATDLDELFASLQSRAFRGEL</sequence>
<protein>
    <submittedName>
        <fullName evidence="5">Type I restriction enzyme S subunit</fullName>
        <ecNumber evidence="5">3.1.21.3</ecNumber>
    </submittedName>
</protein>
<evidence type="ECO:0000256" key="3">
    <source>
        <dbReference type="ARBA" id="ARBA00023125"/>
    </source>
</evidence>